<reference evidence="4" key="1">
    <citation type="submission" date="2021-02" db="EMBL/GenBank/DDBJ databases">
        <title>Sequencing the genomes of 1000 actinobacteria strains.</title>
        <authorList>
            <person name="Klenk H.-P."/>
        </authorList>
    </citation>
    <scope>NUCLEOTIDE SEQUENCE</scope>
    <source>
        <strain evidence="4">DSM 22850</strain>
    </source>
</reference>
<accession>A0A940PML8</accession>
<name>A0A940PML8_9MICO</name>
<dbReference type="PRINTS" id="PR00080">
    <property type="entry name" value="SDRFAMILY"/>
</dbReference>
<dbReference type="PRINTS" id="PR00081">
    <property type="entry name" value="GDHRDH"/>
</dbReference>
<comment type="caution">
    <text evidence="4">The sequence shown here is derived from an EMBL/GenBank/DDBJ whole genome shotgun (WGS) entry which is preliminary data.</text>
</comment>
<dbReference type="Pfam" id="PF00106">
    <property type="entry name" value="adh_short"/>
    <property type="match status" value="1"/>
</dbReference>
<evidence type="ECO:0000313" key="4">
    <source>
        <dbReference type="EMBL" id="MBP1325885.1"/>
    </source>
</evidence>
<gene>
    <name evidence="4" type="ORF">JOF28_001117</name>
</gene>
<dbReference type="EMBL" id="JAFIDA010000001">
    <property type="protein sequence ID" value="MBP1325885.1"/>
    <property type="molecule type" value="Genomic_DNA"/>
</dbReference>
<dbReference type="SUPFAM" id="SSF51735">
    <property type="entry name" value="NAD(P)-binding Rossmann-fold domains"/>
    <property type="match status" value="1"/>
</dbReference>
<dbReference type="InterPro" id="IPR002347">
    <property type="entry name" value="SDR_fam"/>
</dbReference>
<dbReference type="Gene3D" id="3.40.50.720">
    <property type="entry name" value="NAD(P)-binding Rossmann-like Domain"/>
    <property type="match status" value="1"/>
</dbReference>
<protein>
    <submittedName>
        <fullName evidence="4">Short-subunit dehydrogenase</fullName>
    </submittedName>
</protein>
<keyword evidence="5" id="KW-1185">Reference proteome</keyword>
<dbReference type="GO" id="GO:0016616">
    <property type="term" value="F:oxidoreductase activity, acting on the CH-OH group of donors, NAD or NADP as acceptor"/>
    <property type="evidence" value="ECO:0007669"/>
    <property type="project" value="TreeGrafter"/>
</dbReference>
<evidence type="ECO:0000256" key="2">
    <source>
        <dbReference type="ARBA" id="ARBA00023002"/>
    </source>
</evidence>
<dbReference type="InterPro" id="IPR036291">
    <property type="entry name" value="NAD(P)-bd_dom_sf"/>
</dbReference>
<evidence type="ECO:0000256" key="3">
    <source>
        <dbReference type="RuleBase" id="RU000363"/>
    </source>
</evidence>
<dbReference type="InterPro" id="IPR020904">
    <property type="entry name" value="Sc_DH/Rdtase_CS"/>
</dbReference>
<dbReference type="AlphaFoldDB" id="A0A940PML8"/>
<sequence>MTQTPKSHPSAPSQRTPGNVTAGAVVLITGAARGMGELYARRAAKEGAAAIALWDVDAARAKTLATELEAQHPATRVRAYIVDIADREAVAREAARTRDELGAPDILVNNAGIVRGSLFWEHDPERDIELTMRVNSLAPMWIARALLPDMIADRSRPKRILNIASAAGTLANPNMSVYASSKWALIGWSESLRLELEKTGNRHIMVTTFCPSFISTGMFEGARGPLLTPIMTPVRAARAAWEGMIAGTPMVTKPWTVKLAMALRGVLPTRVWDLVADKVFNVYSSMEKFTGRK</sequence>
<proteinExistence type="inferred from homology"/>
<evidence type="ECO:0000313" key="5">
    <source>
        <dbReference type="Proteomes" id="UP000675163"/>
    </source>
</evidence>
<dbReference type="PROSITE" id="PS00061">
    <property type="entry name" value="ADH_SHORT"/>
    <property type="match status" value="1"/>
</dbReference>
<keyword evidence="2" id="KW-0560">Oxidoreductase</keyword>
<dbReference type="PANTHER" id="PTHR24322">
    <property type="entry name" value="PKSB"/>
    <property type="match status" value="1"/>
</dbReference>
<comment type="similarity">
    <text evidence="1 3">Belongs to the short-chain dehydrogenases/reductases (SDR) family.</text>
</comment>
<evidence type="ECO:0000256" key="1">
    <source>
        <dbReference type="ARBA" id="ARBA00006484"/>
    </source>
</evidence>
<organism evidence="4 5">
    <name type="scientific">Leucobacter exalbidus</name>
    <dbReference type="NCBI Taxonomy" id="662960"/>
    <lineage>
        <taxon>Bacteria</taxon>
        <taxon>Bacillati</taxon>
        <taxon>Actinomycetota</taxon>
        <taxon>Actinomycetes</taxon>
        <taxon>Micrococcales</taxon>
        <taxon>Microbacteriaceae</taxon>
        <taxon>Leucobacter</taxon>
    </lineage>
</organism>
<dbReference type="Proteomes" id="UP000675163">
    <property type="component" value="Unassembled WGS sequence"/>
</dbReference>
<dbReference type="PANTHER" id="PTHR24322:SF736">
    <property type="entry name" value="RETINOL DEHYDROGENASE 10"/>
    <property type="match status" value="1"/>
</dbReference>
<dbReference type="RefSeq" id="WP_209704878.1">
    <property type="nucleotide sequence ID" value="NZ_JAFIDA010000001.1"/>
</dbReference>